<dbReference type="InterPro" id="IPR046515">
    <property type="entry name" value="DUF6693"/>
</dbReference>
<dbReference type="Pfam" id="PF20403">
    <property type="entry name" value="DUF6693"/>
    <property type="match status" value="1"/>
</dbReference>
<accession>A0ABU8WW96</accession>
<gene>
    <name evidence="2" type="ORF">WKW82_34670</name>
</gene>
<evidence type="ECO:0000313" key="3">
    <source>
        <dbReference type="Proteomes" id="UP001385892"/>
    </source>
</evidence>
<comment type="caution">
    <text evidence="2">The sequence shown here is derived from an EMBL/GenBank/DDBJ whole genome shotgun (WGS) entry which is preliminary data.</text>
</comment>
<evidence type="ECO:0000256" key="1">
    <source>
        <dbReference type="SAM" id="Phobius"/>
    </source>
</evidence>
<protein>
    <submittedName>
        <fullName evidence="2">DUF6693 family protein</fullName>
    </submittedName>
</protein>
<keyword evidence="1" id="KW-0472">Membrane</keyword>
<feature type="transmembrane region" description="Helical" evidence="1">
    <location>
        <begin position="20"/>
        <end position="42"/>
    </location>
</feature>
<keyword evidence="1" id="KW-1133">Transmembrane helix</keyword>
<organism evidence="2 3">
    <name type="scientific">Variovorax rhizosphaerae</name>
    <dbReference type="NCBI Taxonomy" id="1836200"/>
    <lineage>
        <taxon>Bacteria</taxon>
        <taxon>Pseudomonadati</taxon>
        <taxon>Pseudomonadota</taxon>
        <taxon>Betaproteobacteria</taxon>
        <taxon>Burkholderiales</taxon>
        <taxon>Comamonadaceae</taxon>
        <taxon>Variovorax</taxon>
    </lineage>
</organism>
<evidence type="ECO:0000313" key="2">
    <source>
        <dbReference type="EMBL" id="MEJ8851818.1"/>
    </source>
</evidence>
<dbReference type="RefSeq" id="WP_340347591.1">
    <property type="nucleotide sequence ID" value="NZ_JBBKZT010000027.1"/>
</dbReference>
<dbReference type="Proteomes" id="UP001385892">
    <property type="component" value="Unassembled WGS sequence"/>
</dbReference>
<sequence length="54" mass="6306">MAKYKLVNTLTFGEMFVQALIWTVLIVVTFGLAAPFFAYYFLKLIINKTEIHEF</sequence>
<dbReference type="EMBL" id="JBBKZT010000027">
    <property type="protein sequence ID" value="MEJ8851818.1"/>
    <property type="molecule type" value="Genomic_DNA"/>
</dbReference>
<keyword evidence="3" id="KW-1185">Reference proteome</keyword>
<keyword evidence="1" id="KW-0812">Transmembrane</keyword>
<name>A0ABU8WW96_9BURK</name>
<proteinExistence type="predicted"/>
<reference evidence="2 3" key="1">
    <citation type="submission" date="2024-03" db="EMBL/GenBank/DDBJ databases">
        <title>Novel species of the genus Variovorax.</title>
        <authorList>
            <person name="Liu Q."/>
            <person name="Xin Y.-H."/>
        </authorList>
    </citation>
    <scope>NUCLEOTIDE SEQUENCE [LARGE SCALE GENOMIC DNA]</scope>
    <source>
        <strain evidence="2 3">KACC 18900</strain>
    </source>
</reference>